<accession>A0A3S1AYK4</accession>
<feature type="non-terminal residue" evidence="11">
    <location>
        <position position="1"/>
    </location>
</feature>
<gene>
    <name evidence="11" type="ORF">EGW08_021689</name>
</gene>
<evidence type="ECO:0000256" key="3">
    <source>
        <dbReference type="ARBA" id="ARBA00022676"/>
    </source>
</evidence>
<keyword evidence="12" id="KW-1185">Reference proteome</keyword>
<feature type="non-terminal residue" evidence="11">
    <location>
        <position position="109"/>
    </location>
</feature>
<name>A0A3S1AYK4_ELYCH</name>
<evidence type="ECO:0000256" key="6">
    <source>
        <dbReference type="ARBA" id="ARBA00022968"/>
    </source>
</evidence>
<dbReference type="Proteomes" id="UP000271974">
    <property type="component" value="Unassembled WGS sequence"/>
</dbReference>
<evidence type="ECO:0000256" key="4">
    <source>
        <dbReference type="ARBA" id="ARBA00022679"/>
    </source>
</evidence>
<comment type="similarity">
    <text evidence="2 10">Belongs to the glycosyltransferase 31 family.</text>
</comment>
<keyword evidence="3 10" id="KW-0328">Glycosyltransferase</keyword>
<keyword evidence="7" id="KW-1133">Transmembrane helix</keyword>
<reference evidence="11 12" key="1">
    <citation type="submission" date="2019-01" db="EMBL/GenBank/DDBJ databases">
        <title>A draft genome assembly of the solar-powered sea slug Elysia chlorotica.</title>
        <authorList>
            <person name="Cai H."/>
            <person name="Li Q."/>
            <person name="Fang X."/>
            <person name="Li J."/>
            <person name="Curtis N.E."/>
            <person name="Altenburger A."/>
            <person name="Shibata T."/>
            <person name="Feng M."/>
            <person name="Maeda T."/>
            <person name="Schwartz J.A."/>
            <person name="Shigenobu S."/>
            <person name="Lundholm N."/>
            <person name="Nishiyama T."/>
            <person name="Yang H."/>
            <person name="Hasebe M."/>
            <person name="Li S."/>
            <person name="Pierce S.K."/>
            <person name="Wang J."/>
        </authorList>
    </citation>
    <scope>NUCLEOTIDE SEQUENCE [LARGE SCALE GENOMIC DNA]</scope>
    <source>
        <strain evidence="11">EC2010</strain>
        <tissue evidence="11">Whole organism of an adult</tissue>
    </source>
</reference>
<evidence type="ECO:0000313" key="11">
    <source>
        <dbReference type="EMBL" id="RUS70546.1"/>
    </source>
</evidence>
<dbReference type="Pfam" id="PF01762">
    <property type="entry name" value="Galactosyl_T"/>
    <property type="match status" value="1"/>
</dbReference>
<evidence type="ECO:0000256" key="9">
    <source>
        <dbReference type="ARBA" id="ARBA00023136"/>
    </source>
</evidence>
<dbReference type="GO" id="GO:0016758">
    <property type="term" value="F:hexosyltransferase activity"/>
    <property type="evidence" value="ECO:0007669"/>
    <property type="project" value="InterPro"/>
</dbReference>
<organism evidence="11 12">
    <name type="scientific">Elysia chlorotica</name>
    <name type="common">Eastern emerald elysia</name>
    <name type="synonym">Sea slug</name>
    <dbReference type="NCBI Taxonomy" id="188477"/>
    <lineage>
        <taxon>Eukaryota</taxon>
        <taxon>Metazoa</taxon>
        <taxon>Spiralia</taxon>
        <taxon>Lophotrochozoa</taxon>
        <taxon>Mollusca</taxon>
        <taxon>Gastropoda</taxon>
        <taxon>Heterobranchia</taxon>
        <taxon>Euthyneura</taxon>
        <taxon>Panpulmonata</taxon>
        <taxon>Sacoglossa</taxon>
        <taxon>Placobranchoidea</taxon>
        <taxon>Plakobranchidae</taxon>
        <taxon>Elysia</taxon>
    </lineage>
</organism>
<keyword evidence="8 10" id="KW-0333">Golgi apparatus</keyword>
<dbReference type="GO" id="GO:0000139">
    <property type="term" value="C:Golgi membrane"/>
    <property type="evidence" value="ECO:0007669"/>
    <property type="project" value="UniProtKB-SubCell"/>
</dbReference>
<evidence type="ECO:0000256" key="7">
    <source>
        <dbReference type="ARBA" id="ARBA00022989"/>
    </source>
</evidence>
<evidence type="ECO:0000256" key="5">
    <source>
        <dbReference type="ARBA" id="ARBA00022692"/>
    </source>
</evidence>
<keyword evidence="4" id="KW-0808">Transferase</keyword>
<evidence type="ECO:0000313" key="12">
    <source>
        <dbReference type="Proteomes" id="UP000271974"/>
    </source>
</evidence>
<keyword evidence="5" id="KW-0812">Transmembrane</keyword>
<comment type="subcellular location">
    <subcellularLocation>
        <location evidence="1 10">Golgi apparatus membrane</location>
        <topology evidence="1 10">Single-pass type II membrane protein</topology>
    </subcellularLocation>
</comment>
<evidence type="ECO:0000256" key="2">
    <source>
        <dbReference type="ARBA" id="ARBA00008661"/>
    </source>
</evidence>
<comment type="caution">
    <text evidence="11">The sequence shown here is derived from an EMBL/GenBank/DDBJ whole genome shotgun (WGS) entry which is preliminary data.</text>
</comment>
<evidence type="ECO:0000256" key="1">
    <source>
        <dbReference type="ARBA" id="ARBA00004323"/>
    </source>
</evidence>
<dbReference type="OrthoDB" id="2139606at2759"/>
<evidence type="ECO:0000256" key="10">
    <source>
        <dbReference type="RuleBase" id="RU363063"/>
    </source>
</evidence>
<dbReference type="PANTHER" id="PTHR11214:SF378">
    <property type="entry name" value="BETA-1,3-GALACTOSYLTRANSFERASE 4"/>
    <property type="match status" value="1"/>
</dbReference>
<protein>
    <recommendedName>
        <fullName evidence="10">Hexosyltransferase</fullName>
        <ecNumber evidence="10">2.4.1.-</ecNumber>
    </recommendedName>
</protein>
<dbReference type="EMBL" id="RQTK01001383">
    <property type="protein sequence ID" value="RUS70546.1"/>
    <property type="molecule type" value="Genomic_DNA"/>
</dbReference>
<keyword evidence="9" id="KW-0472">Membrane</keyword>
<dbReference type="GO" id="GO:0006493">
    <property type="term" value="P:protein O-linked glycosylation"/>
    <property type="evidence" value="ECO:0007669"/>
    <property type="project" value="TreeGrafter"/>
</dbReference>
<sequence>QLSVASDAERRHSVRSTWGSVAKTQTWPHAFINAGFQLLFVLARPTATVKRDRAGSGDLEWRQVEQEAATHGDILFIDMQDSYFNLTLKLMSALQWVSYHCATVKFVLK</sequence>
<proteinExistence type="inferred from homology"/>
<keyword evidence="6" id="KW-0735">Signal-anchor</keyword>
<dbReference type="EC" id="2.4.1.-" evidence="10"/>
<evidence type="ECO:0000256" key="8">
    <source>
        <dbReference type="ARBA" id="ARBA00023034"/>
    </source>
</evidence>
<dbReference type="AlphaFoldDB" id="A0A3S1AYK4"/>
<dbReference type="PANTHER" id="PTHR11214">
    <property type="entry name" value="BETA-1,3-N-ACETYLGLUCOSAMINYLTRANSFERASE"/>
    <property type="match status" value="1"/>
</dbReference>
<dbReference type="InterPro" id="IPR002659">
    <property type="entry name" value="Glyco_trans_31"/>
</dbReference>